<dbReference type="InterPro" id="IPR002731">
    <property type="entry name" value="ATPase_BadF"/>
</dbReference>
<accession>A0A494XPV5</accession>
<dbReference type="Gene3D" id="3.30.420.40">
    <property type="match status" value="2"/>
</dbReference>
<reference evidence="2 3" key="1">
    <citation type="submission" date="2018-10" db="EMBL/GenBank/DDBJ databases">
        <title>Robbsia sp. DHC34, isolated from soil.</title>
        <authorList>
            <person name="Gao Z.-H."/>
            <person name="Qiu L.-H."/>
        </authorList>
    </citation>
    <scope>NUCLEOTIDE SEQUENCE [LARGE SCALE GENOMIC DNA]</scope>
    <source>
        <strain evidence="2 3">DHC34</strain>
    </source>
</reference>
<dbReference type="Pfam" id="PF01869">
    <property type="entry name" value="BcrAD_BadFG"/>
    <property type="match status" value="1"/>
</dbReference>
<dbReference type="InterPro" id="IPR052519">
    <property type="entry name" value="Euk-type_GlcNAc_Kinase"/>
</dbReference>
<dbReference type="AlphaFoldDB" id="A0A494XPV5"/>
<evidence type="ECO:0000313" key="2">
    <source>
        <dbReference type="EMBL" id="RKP51842.1"/>
    </source>
</evidence>
<gene>
    <name evidence="2" type="ORF">D7S86_17990</name>
</gene>
<dbReference type="Proteomes" id="UP000270342">
    <property type="component" value="Unassembled WGS sequence"/>
</dbReference>
<dbReference type="PANTHER" id="PTHR43190:SF3">
    <property type="entry name" value="N-ACETYL-D-GLUCOSAMINE KINASE"/>
    <property type="match status" value="1"/>
</dbReference>
<evidence type="ECO:0000259" key="1">
    <source>
        <dbReference type="Pfam" id="PF01869"/>
    </source>
</evidence>
<dbReference type="InterPro" id="IPR043129">
    <property type="entry name" value="ATPase_NBD"/>
</dbReference>
<comment type="caution">
    <text evidence="2">The sequence shown here is derived from an EMBL/GenBank/DDBJ whole genome shotgun (WGS) entry which is preliminary data.</text>
</comment>
<name>A0A494XPV5_9BURK</name>
<organism evidence="2 3">
    <name type="scientific">Pararobbsia silviterrae</name>
    <dbReference type="NCBI Taxonomy" id="1792498"/>
    <lineage>
        <taxon>Bacteria</taxon>
        <taxon>Pseudomonadati</taxon>
        <taxon>Pseudomonadota</taxon>
        <taxon>Betaproteobacteria</taxon>
        <taxon>Burkholderiales</taxon>
        <taxon>Burkholderiaceae</taxon>
        <taxon>Pararobbsia</taxon>
    </lineage>
</organism>
<dbReference type="SUPFAM" id="SSF53067">
    <property type="entry name" value="Actin-like ATPase domain"/>
    <property type="match status" value="2"/>
</dbReference>
<dbReference type="RefSeq" id="WP_121088245.1">
    <property type="nucleotide sequence ID" value="NZ_RBZU01000008.1"/>
</dbReference>
<dbReference type="EMBL" id="RBZU01000008">
    <property type="protein sequence ID" value="RKP51842.1"/>
    <property type="molecule type" value="Genomic_DNA"/>
</dbReference>
<dbReference type="OrthoDB" id="9816014at2"/>
<proteinExistence type="predicted"/>
<protein>
    <submittedName>
        <fullName evidence="2">ATPase</fullName>
    </submittedName>
</protein>
<dbReference type="CDD" id="cd24082">
    <property type="entry name" value="ASKHA_NBD_GspK-like"/>
    <property type="match status" value="1"/>
</dbReference>
<sequence length="299" mass="31302">MSEAAWDSTILIGVDGGGTGTRIAVSRSGSASIRLAEGPASALSLGVANAWDVVAGLCAQALDTSIHAMPWSRCVMVAGMAGAHHLPWREQFLRDAPAMQRLRVETDAFTTLAGAHAGRPGAMIALGTGSVGEAMRADGNRVQVGGYGFPAGDEAGGAWIGLRASRHVQQAFDARVTCDAFAQALAARMPIDSRDALIAWLGRAQARDYARLAPTVFAFGTHPVATAILDEAVDQVRMMVDALDRHGDLPIALCGGVGAALRSRVSGSWVRRLVDPESDAAHGALVLAREMSRDERVRA</sequence>
<feature type="domain" description="ATPase BadF/BadG/BcrA/BcrD type" evidence="1">
    <location>
        <begin position="12"/>
        <end position="288"/>
    </location>
</feature>
<dbReference type="PANTHER" id="PTHR43190">
    <property type="entry name" value="N-ACETYL-D-GLUCOSAMINE KINASE"/>
    <property type="match status" value="1"/>
</dbReference>
<keyword evidence="3" id="KW-1185">Reference proteome</keyword>
<evidence type="ECO:0000313" key="3">
    <source>
        <dbReference type="Proteomes" id="UP000270342"/>
    </source>
</evidence>